<evidence type="ECO:0000313" key="3">
    <source>
        <dbReference type="Proteomes" id="UP000783871"/>
    </source>
</evidence>
<evidence type="ECO:0000313" key="2">
    <source>
        <dbReference type="EMBL" id="NJP33266.1"/>
    </source>
</evidence>
<feature type="compositionally biased region" description="Low complexity" evidence="1">
    <location>
        <begin position="98"/>
        <end position="117"/>
    </location>
</feature>
<comment type="caution">
    <text evidence="2">The sequence shown here is derived from an EMBL/GenBank/DDBJ whole genome shotgun (WGS) entry which is preliminary data.</text>
</comment>
<dbReference type="EMBL" id="JAATEO010000014">
    <property type="protein sequence ID" value="NJP33266.1"/>
    <property type="molecule type" value="Genomic_DNA"/>
</dbReference>
<sequence>MDEDLRPRAVWPEVVGVAAADEFPLAVFALFTEVLARGPMGPGVYAPAVLAAAIAVPALLPLLPRLLGWLVAAGTELFVAASPPSGTTVPSVEPGVIRPGSGSPSGWSWSPLSSRTSGGAGKAWSARPGSVPERPWR</sequence>
<dbReference type="RefSeq" id="WP_168001636.1">
    <property type="nucleotide sequence ID" value="NZ_JAATEO010000014.1"/>
</dbReference>
<protein>
    <submittedName>
        <fullName evidence="2">Uncharacterized protein</fullName>
    </submittedName>
</protein>
<accession>A0ABX0Z600</accession>
<reference evidence="2 3" key="1">
    <citation type="submission" date="2020-03" db="EMBL/GenBank/DDBJ databases">
        <title>WGS of actinomycetes isolated from Thailand.</title>
        <authorList>
            <person name="Thawai C."/>
        </authorList>
    </citation>
    <scope>NUCLEOTIDE SEQUENCE [LARGE SCALE GENOMIC DNA]</scope>
    <source>
        <strain evidence="2 3">HSS6-12</strain>
    </source>
</reference>
<organism evidence="2 3">
    <name type="scientific">Micromonospora thermarum</name>
    <dbReference type="NCBI Taxonomy" id="2720024"/>
    <lineage>
        <taxon>Bacteria</taxon>
        <taxon>Bacillati</taxon>
        <taxon>Actinomycetota</taxon>
        <taxon>Actinomycetes</taxon>
        <taxon>Micromonosporales</taxon>
        <taxon>Micromonosporaceae</taxon>
        <taxon>Micromonospora</taxon>
    </lineage>
</organism>
<dbReference type="Proteomes" id="UP000783871">
    <property type="component" value="Unassembled WGS sequence"/>
</dbReference>
<proteinExistence type="predicted"/>
<feature type="region of interest" description="Disordered" evidence="1">
    <location>
        <begin position="83"/>
        <end position="137"/>
    </location>
</feature>
<gene>
    <name evidence="2" type="ORF">HCJ94_15030</name>
</gene>
<name>A0ABX0Z600_9ACTN</name>
<evidence type="ECO:0000256" key="1">
    <source>
        <dbReference type="SAM" id="MobiDB-lite"/>
    </source>
</evidence>
<keyword evidence="3" id="KW-1185">Reference proteome</keyword>